<organism evidence="2 3">
    <name type="scientific">Armillaria tabescens</name>
    <name type="common">Ringless honey mushroom</name>
    <name type="synonym">Agaricus tabescens</name>
    <dbReference type="NCBI Taxonomy" id="1929756"/>
    <lineage>
        <taxon>Eukaryota</taxon>
        <taxon>Fungi</taxon>
        <taxon>Dikarya</taxon>
        <taxon>Basidiomycota</taxon>
        <taxon>Agaricomycotina</taxon>
        <taxon>Agaricomycetes</taxon>
        <taxon>Agaricomycetidae</taxon>
        <taxon>Agaricales</taxon>
        <taxon>Marasmiineae</taxon>
        <taxon>Physalacriaceae</taxon>
        <taxon>Desarmillaria</taxon>
    </lineage>
</organism>
<evidence type="ECO:0000313" key="2">
    <source>
        <dbReference type="EMBL" id="KAK0458062.1"/>
    </source>
</evidence>
<feature type="region of interest" description="Disordered" evidence="1">
    <location>
        <begin position="194"/>
        <end position="214"/>
    </location>
</feature>
<dbReference type="Proteomes" id="UP001175211">
    <property type="component" value="Unassembled WGS sequence"/>
</dbReference>
<protein>
    <submittedName>
        <fullName evidence="2">Uncharacterized protein</fullName>
    </submittedName>
</protein>
<gene>
    <name evidence="2" type="ORF">EV420DRAFT_1480222</name>
</gene>
<feature type="compositionally biased region" description="Basic and acidic residues" evidence="1">
    <location>
        <begin position="199"/>
        <end position="214"/>
    </location>
</feature>
<comment type="caution">
    <text evidence="2">The sequence shown here is derived from an EMBL/GenBank/DDBJ whole genome shotgun (WGS) entry which is preliminary data.</text>
</comment>
<dbReference type="AlphaFoldDB" id="A0AA39KBF2"/>
<evidence type="ECO:0000313" key="3">
    <source>
        <dbReference type="Proteomes" id="UP001175211"/>
    </source>
</evidence>
<name>A0AA39KBF2_ARMTA</name>
<dbReference type="RefSeq" id="XP_060330354.1">
    <property type="nucleotide sequence ID" value="XM_060469652.1"/>
</dbReference>
<accession>A0AA39KBF2</accession>
<sequence>MVIAGMRGGLKKRRCEYQVTAGTRDYFGAGDHLRPQNLRTVIEKRDQPYETVQSQLRNLYFVMEGRNRVTGLYKDIIVGRTDMLRSQEKRDFLRPYLPEYRRVKAVAKENPRLFAQFQTRIWVLWINRWYLEMQAPDLNDAAGICHWNHCRQRDLLKIIQMLALWDPFYAEGCRKQAGQALLSLRVENIASKTQLSSMRRSDRVPKPKRHPDDS</sequence>
<keyword evidence="3" id="KW-1185">Reference proteome</keyword>
<reference evidence="2" key="1">
    <citation type="submission" date="2023-06" db="EMBL/GenBank/DDBJ databases">
        <authorList>
            <consortium name="Lawrence Berkeley National Laboratory"/>
            <person name="Ahrendt S."/>
            <person name="Sahu N."/>
            <person name="Indic B."/>
            <person name="Wong-Bajracharya J."/>
            <person name="Merenyi Z."/>
            <person name="Ke H.-M."/>
            <person name="Monk M."/>
            <person name="Kocsube S."/>
            <person name="Drula E."/>
            <person name="Lipzen A."/>
            <person name="Balint B."/>
            <person name="Henrissat B."/>
            <person name="Andreopoulos B."/>
            <person name="Martin F.M."/>
            <person name="Harder C.B."/>
            <person name="Rigling D."/>
            <person name="Ford K.L."/>
            <person name="Foster G.D."/>
            <person name="Pangilinan J."/>
            <person name="Papanicolaou A."/>
            <person name="Barry K."/>
            <person name="LaButti K."/>
            <person name="Viragh M."/>
            <person name="Koriabine M."/>
            <person name="Yan M."/>
            <person name="Riley R."/>
            <person name="Champramary S."/>
            <person name="Plett K.L."/>
            <person name="Tsai I.J."/>
            <person name="Slot J."/>
            <person name="Sipos G."/>
            <person name="Plett J."/>
            <person name="Nagy L.G."/>
            <person name="Grigoriev I.V."/>
        </authorList>
    </citation>
    <scope>NUCLEOTIDE SEQUENCE</scope>
    <source>
        <strain evidence="2">CCBAS 213</strain>
    </source>
</reference>
<dbReference type="EMBL" id="JAUEPS010000019">
    <property type="protein sequence ID" value="KAK0458062.1"/>
    <property type="molecule type" value="Genomic_DNA"/>
</dbReference>
<proteinExistence type="predicted"/>
<evidence type="ECO:0000256" key="1">
    <source>
        <dbReference type="SAM" id="MobiDB-lite"/>
    </source>
</evidence>
<dbReference type="GeneID" id="85353200"/>